<reference evidence="2" key="1">
    <citation type="journal article" date="2013" name="Stand. Genomic Sci.">
        <title>Genome sequence of the Litoreibacter arenae type strain (DSM 19593(T)), a member of the Roseobacter clade isolated from sea sand.</title>
        <authorList>
            <person name="Riedel T."/>
            <person name="Fiebig A."/>
            <person name="Petersen J."/>
            <person name="Gronow S."/>
            <person name="Kyrpides N.C."/>
            <person name="Goker M."/>
            <person name="Klenk H.P."/>
        </authorList>
    </citation>
    <scope>NUCLEOTIDE SEQUENCE [LARGE SCALE GENOMIC DNA]</scope>
    <source>
        <strain evidence="2">DSM 19593</strain>
    </source>
</reference>
<evidence type="ECO:0000313" key="2">
    <source>
        <dbReference type="Proteomes" id="UP000015351"/>
    </source>
</evidence>
<keyword evidence="2" id="KW-1185">Reference proteome</keyword>
<dbReference type="EMBL" id="AONI01000005">
    <property type="protein sequence ID" value="EPX81789.1"/>
    <property type="molecule type" value="Genomic_DNA"/>
</dbReference>
<accession>S9S6F0</accession>
<dbReference type="Proteomes" id="UP000015351">
    <property type="component" value="Unassembled WGS sequence"/>
</dbReference>
<evidence type="ECO:0000313" key="1">
    <source>
        <dbReference type="EMBL" id="EPX81789.1"/>
    </source>
</evidence>
<comment type="caution">
    <text evidence="1">The sequence shown here is derived from an EMBL/GenBank/DDBJ whole genome shotgun (WGS) entry which is preliminary data.</text>
</comment>
<proteinExistence type="predicted"/>
<gene>
    <name evidence="1" type="ORF">thalar_00347</name>
</gene>
<organism evidence="1 2">
    <name type="scientific">Litoreibacter arenae DSM 19593</name>
    <dbReference type="NCBI Taxonomy" id="1123360"/>
    <lineage>
        <taxon>Bacteria</taxon>
        <taxon>Pseudomonadati</taxon>
        <taxon>Pseudomonadota</taxon>
        <taxon>Alphaproteobacteria</taxon>
        <taxon>Rhodobacterales</taxon>
        <taxon>Roseobacteraceae</taxon>
        <taxon>Litoreibacter</taxon>
    </lineage>
</organism>
<sequence length="83" mass="9073">MRDCFPGLAHARLVHECTCQPRASQGEIRIRSYRCLESGDGTILGTQIQLNPVGVVIPGISVLRGNQVSITVAQRHQCIHIPV</sequence>
<protein>
    <submittedName>
        <fullName evidence="1">Uncharacterized protein</fullName>
    </submittedName>
</protein>
<dbReference type="HOGENOM" id="CLU_2538540_0_0_5"/>
<name>S9S6F0_9RHOB</name>
<dbReference type="AlphaFoldDB" id="S9S6F0"/>